<accession>A0A7K1Y8P7</accession>
<evidence type="ECO:0000313" key="2">
    <source>
        <dbReference type="EMBL" id="MXV50418.1"/>
    </source>
</evidence>
<protein>
    <submittedName>
        <fullName evidence="2">Phosphatidate cytidylyltransferase</fullName>
    </submittedName>
</protein>
<name>A0A7K1Y8P7_9SPHI</name>
<keyword evidence="1" id="KW-0472">Membrane</keyword>
<proteinExistence type="predicted"/>
<keyword evidence="2" id="KW-0808">Transferase</keyword>
<gene>
    <name evidence="2" type="ORF">GS399_05485</name>
</gene>
<dbReference type="GO" id="GO:0016779">
    <property type="term" value="F:nucleotidyltransferase activity"/>
    <property type="evidence" value="ECO:0007669"/>
    <property type="project" value="UniProtKB-KW"/>
</dbReference>
<dbReference type="RefSeq" id="WP_160843593.1">
    <property type="nucleotide sequence ID" value="NZ_WVHT01000002.1"/>
</dbReference>
<dbReference type="AlphaFoldDB" id="A0A7K1Y8P7"/>
<organism evidence="2 3">
    <name type="scientific">Hufsiella arboris</name>
    <dbReference type="NCBI Taxonomy" id="2695275"/>
    <lineage>
        <taxon>Bacteria</taxon>
        <taxon>Pseudomonadati</taxon>
        <taxon>Bacteroidota</taxon>
        <taxon>Sphingobacteriia</taxon>
        <taxon>Sphingobacteriales</taxon>
        <taxon>Sphingobacteriaceae</taxon>
        <taxon>Hufsiella</taxon>
    </lineage>
</organism>
<evidence type="ECO:0000313" key="3">
    <source>
        <dbReference type="Proteomes" id="UP000466586"/>
    </source>
</evidence>
<keyword evidence="1" id="KW-0812">Transmembrane</keyword>
<keyword evidence="3" id="KW-1185">Reference proteome</keyword>
<sequence>MKKTVLPTLFLLVSISLSSCSAIEGIFKAGAFVGILAVVVVIAIIIWVISLIRGRNS</sequence>
<keyword evidence="2" id="KW-0548">Nucleotidyltransferase</keyword>
<evidence type="ECO:0000256" key="1">
    <source>
        <dbReference type="SAM" id="Phobius"/>
    </source>
</evidence>
<dbReference type="Proteomes" id="UP000466586">
    <property type="component" value="Unassembled WGS sequence"/>
</dbReference>
<dbReference type="PROSITE" id="PS51257">
    <property type="entry name" value="PROKAR_LIPOPROTEIN"/>
    <property type="match status" value="1"/>
</dbReference>
<comment type="caution">
    <text evidence="2">The sequence shown here is derived from an EMBL/GenBank/DDBJ whole genome shotgun (WGS) entry which is preliminary data.</text>
</comment>
<dbReference type="EMBL" id="WVHT01000002">
    <property type="protein sequence ID" value="MXV50418.1"/>
    <property type="molecule type" value="Genomic_DNA"/>
</dbReference>
<feature type="transmembrane region" description="Helical" evidence="1">
    <location>
        <begin position="32"/>
        <end position="52"/>
    </location>
</feature>
<keyword evidence="1" id="KW-1133">Transmembrane helix</keyword>
<reference evidence="2 3" key="1">
    <citation type="submission" date="2019-11" db="EMBL/GenBank/DDBJ databases">
        <title>Pedobacter sp. HMF7647 Genome sequencing and assembly.</title>
        <authorList>
            <person name="Kang H."/>
            <person name="Kim H."/>
            <person name="Joh K."/>
        </authorList>
    </citation>
    <scope>NUCLEOTIDE SEQUENCE [LARGE SCALE GENOMIC DNA]</scope>
    <source>
        <strain evidence="2 3">HMF7647</strain>
    </source>
</reference>